<dbReference type="SUPFAM" id="SSF81271">
    <property type="entry name" value="TGS-like"/>
    <property type="match status" value="1"/>
</dbReference>
<dbReference type="PANTHER" id="PTHR11451">
    <property type="entry name" value="THREONINE-TRNA LIGASE"/>
    <property type="match status" value="1"/>
</dbReference>
<dbReference type="InterPro" id="IPR012676">
    <property type="entry name" value="TGS-like"/>
</dbReference>
<name>A0ABU5CCA0_9BACI</name>
<protein>
    <submittedName>
        <fullName evidence="3">TGS domain-containing protein</fullName>
    </submittedName>
</protein>
<keyword evidence="4" id="KW-1185">Reference proteome</keyword>
<keyword evidence="1" id="KW-0648">Protein biosynthesis</keyword>
<dbReference type="CDD" id="cd01667">
    <property type="entry name" value="TGS_ThrRS"/>
    <property type="match status" value="1"/>
</dbReference>
<evidence type="ECO:0000313" key="3">
    <source>
        <dbReference type="EMBL" id="MDY0396948.1"/>
    </source>
</evidence>
<evidence type="ECO:0000256" key="1">
    <source>
        <dbReference type="ARBA" id="ARBA00022917"/>
    </source>
</evidence>
<dbReference type="SUPFAM" id="SSF55186">
    <property type="entry name" value="ThrRS/AlaRS common domain"/>
    <property type="match status" value="1"/>
</dbReference>
<feature type="domain" description="TGS" evidence="2">
    <location>
        <begin position="1"/>
        <end position="63"/>
    </location>
</feature>
<accession>A0ABU5CCA0</accession>
<dbReference type="Gene3D" id="3.30.980.10">
    <property type="entry name" value="Threonyl-trna Synthetase, Chain A, domain 2"/>
    <property type="match status" value="1"/>
</dbReference>
<dbReference type="PANTHER" id="PTHR11451:SF56">
    <property type="entry name" value="THREONINE--TRNA LIGASE 1"/>
    <property type="match status" value="1"/>
</dbReference>
<dbReference type="InterPro" id="IPR018163">
    <property type="entry name" value="Thr/Ala-tRNA-synth_IIc_edit"/>
</dbReference>
<dbReference type="Proteomes" id="UP001281447">
    <property type="component" value="Unassembled WGS sequence"/>
</dbReference>
<proteinExistence type="predicted"/>
<organism evidence="3 4">
    <name type="scientific">Tigheibacillus halophilus</name>
    <dbReference type="NCBI Taxonomy" id="361280"/>
    <lineage>
        <taxon>Bacteria</taxon>
        <taxon>Bacillati</taxon>
        <taxon>Bacillota</taxon>
        <taxon>Bacilli</taxon>
        <taxon>Bacillales</taxon>
        <taxon>Bacillaceae</taxon>
        <taxon>Tigheibacillus</taxon>
    </lineage>
</organism>
<reference evidence="3 4" key="1">
    <citation type="submission" date="2023-10" db="EMBL/GenBank/DDBJ databases">
        <title>Virgibacillus halophilus 5B73C genome.</title>
        <authorList>
            <person name="Miliotis G."/>
            <person name="Sengupta P."/>
            <person name="Hameed A."/>
            <person name="Chuvochina M."/>
            <person name="Mcdonagh F."/>
            <person name="Simpson A.C."/>
            <person name="Singh N.K."/>
            <person name="Rekha P.D."/>
            <person name="Raman K."/>
            <person name="Hugenholtz P."/>
            <person name="Venkateswaran K."/>
        </authorList>
    </citation>
    <scope>NUCLEOTIDE SEQUENCE [LARGE SCALE GENOMIC DNA]</scope>
    <source>
        <strain evidence="3 4">5B73C</strain>
    </source>
</reference>
<dbReference type="PROSITE" id="PS51880">
    <property type="entry name" value="TGS"/>
    <property type="match status" value="1"/>
</dbReference>
<sequence length="131" mass="14757">MSAIEIIFPDGAVKDFPVDTTGEDIAASISPGLKKQALAIKLDGKLLDLKRKLNHGGKFEIITNKDQEGIEVMRHSTAHLMAQAVRRIYKQVHFGVGPVIKEGFYYDMDMEHKIVPEDLPAIEKRDEAHYR</sequence>
<dbReference type="EMBL" id="JAWDIP010000004">
    <property type="protein sequence ID" value="MDY0396948.1"/>
    <property type="molecule type" value="Genomic_DNA"/>
</dbReference>
<evidence type="ECO:0000313" key="4">
    <source>
        <dbReference type="Proteomes" id="UP001281447"/>
    </source>
</evidence>
<comment type="caution">
    <text evidence="3">The sequence shown here is derived from an EMBL/GenBank/DDBJ whole genome shotgun (WGS) entry which is preliminary data.</text>
</comment>
<evidence type="ECO:0000259" key="2">
    <source>
        <dbReference type="PROSITE" id="PS51880"/>
    </source>
</evidence>
<gene>
    <name evidence="3" type="ORF">RWE15_24965</name>
</gene>
<dbReference type="InterPro" id="IPR004095">
    <property type="entry name" value="TGS"/>
</dbReference>
<dbReference type="Pfam" id="PF02824">
    <property type="entry name" value="TGS"/>
    <property type="match status" value="1"/>
</dbReference>
<dbReference type="InterPro" id="IPR012675">
    <property type="entry name" value="Beta-grasp_dom_sf"/>
</dbReference>
<dbReference type="Gene3D" id="3.10.20.30">
    <property type="match status" value="1"/>
</dbReference>